<organism evidence="2 3">
    <name type="scientific">Rhizodiscina lignyota</name>
    <dbReference type="NCBI Taxonomy" id="1504668"/>
    <lineage>
        <taxon>Eukaryota</taxon>
        <taxon>Fungi</taxon>
        <taxon>Dikarya</taxon>
        <taxon>Ascomycota</taxon>
        <taxon>Pezizomycotina</taxon>
        <taxon>Dothideomycetes</taxon>
        <taxon>Pleosporomycetidae</taxon>
        <taxon>Aulographales</taxon>
        <taxon>Rhizodiscinaceae</taxon>
        <taxon>Rhizodiscina</taxon>
    </lineage>
</organism>
<name>A0A9P4ICJ7_9PEZI</name>
<sequence>MRSLPSEIKDDHTTPVRIDTPPNNSSSLLTLNASQTSSDQTDDETGDGLAQQQEMTQLQEDRICRSLNFLSQTSSLARRIPADDFLLDVREVMTYGTGAMEARSRIVKLLLQLLSTPRHGRLVFELLWCLKIAPGMWDTALDQVMIDCGQRIWVTDGDKWDPLRYIEELKRIAERQHPRAVVQWRRFGEQSAAHMFVSNEIGPPTLFASVCSVPKDYMLKYQLKRCFIFLLQYRRAIVLRVARETLLSQTRLPNELIDLVLEDVLGTREVQKHPGMSMDSEKEDALWEAFLEIKFERDWAATIDNLEGTLNQPLRPHKYFVR</sequence>
<accession>A0A9P4ICJ7</accession>
<dbReference type="EMBL" id="ML978131">
    <property type="protein sequence ID" value="KAF2095746.1"/>
    <property type="molecule type" value="Genomic_DNA"/>
</dbReference>
<evidence type="ECO:0000256" key="1">
    <source>
        <dbReference type="SAM" id="MobiDB-lite"/>
    </source>
</evidence>
<evidence type="ECO:0000313" key="2">
    <source>
        <dbReference type="EMBL" id="KAF2095746.1"/>
    </source>
</evidence>
<reference evidence="2" key="1">
    <citation type="journal article" date="2020" name="Stud. Mycol.">
        <title>101 Dothideomycetes genomes: a test case for predicting lifestyles and emergence of pathogens.</title>
        <authorList>
            <person name="Haridas S."/>
            <person name="Albert R."/>
            <person name="Binder M."/>
            <person name="Bloem J."/>
            <person name="Labutti K."/>
            <person name="Salamov A."/>
            <person name="Andreopoulos B."/>
            <person name="Baker S."/>
            <person name="Barry K."/>
            <person name="Bills G."/>
            <person name="Bluhm B."/>
            <person name="Cannon C."/>
            <person name="Castanera R."/>
            <person name="Culley D."/>
            <person name="Daum C."/>
            <person name="Ezra D."/>
            <person name="Gonzalez J."/>
            <person name="Henrissat B."/>
            <person name="Kuo A."/>
            <person name="Liang C."/>
            <person name="Lipzen A."/>
            <person name="Lutzoni F."/>
            <person name="Magnuson J."/>
            <person name="Mondo S."/>
            <person name="Nolan M."/>
            <person name="Ohm R."/>
            <person name="Pangilinan J."/>
            <person name="Park H.-J."/>
            <person name="Ramirez L."/>
            <person name="Alfaro M."/>
            <person name="Sun H."/>
            <person name="Tritt A."/>
            <person name="Yoshinaga Y."/>
            <person name="Zwiers L.-H."/>
            <person name="Turgeon B."/>
            <person name="Goodwin S."/>
            <person name="Spatafora J."/>
            <person name="Crous P."/>
            <person name="Grigoriev I."/>
        </authorList>
    </citation>
    <scope>NUCLEOTIDE SEQUENCE</scope>
    <source>
        <strain evidence="2">CBS 133067</strain>
    </source>
</reference>
<dbReference type="Proteomes" id="UP000799772">
    <property type="component" value="Unassembled WGS sequence"/>
</dbReference>
<proteinExistence type="predicted"/>
<comment type="caution">
    <text evidence="2">The sequence shown here is derived from an EMBL/GenBank/DDBJ whole genome shotgun (WGS) entry which is preliminary data.</text>
</comment>
<feature type="region of interest" description="Disordered" evidence="1">
    <location>
        <begin position="1"/>
        <end position="55"/>
    </location>
</feature>
<dbReference type="AlphaFoldDB" id="A0A9P4ICJ7"/>
<gene>
    <name evidence="2" type="ORF">NA57DRAFT_59726</name>
</gene>
<protein>
    <submittedName>
        <fullName evidence="2">Uncharacterized protein</fullName>
    </submittedName>
</protein>
<evidence type="ECO:0000313" key="3">
    <source>
        <dbReference type="Proteomes" id="UP000799772"/>
    </source>
</evidence>
<feature type="compositionally biased region" description="Low complexity" evidence="1">
    <location>
        <begin position="20"/>
        <end position="38"/>
    </location>
</feature>
<keyword evidence="3" id="KW-1185">Reference proteome</keyword>